<feature type="compositionally biased region" description="Basic and acidic residues" evidence="1">
    <location>
        <begin position="990"/>
        <end position="999"/>
    </location>
</feature>
<feature type="compositionally biased region" description="Gly residues" evidence="1">
    <location>
        <begin position="1985"/>
        <end position="1998"/>
    </location>
</feature>
<feature type="compositionally biased region" description="Low complexity" evidence="1">
    <location>
        <begin position="107"/>
        <end position="118"/>
    </location>
</feature>
<feature type="region of interest" description="Disordered" evidence="1">
    <location>
        <begin position="1977"/>
        <end position="2013"/>
    </location>
</feature>
<feature type="region of interest" description="Disordered" evidence="1">
    <location>
        <begin position="622"/>
        <end position="781"/>
    </location>
</feature>
<feature type="compositionally biased region" description="Polar residues" evidence="1">
    <location>
        <begin position="35"/>
        <end position="59"/>
    </location>
</feature>
<keyword evidence="4" id="KW-1185">Reference proteome</keyword>
<name>A0AAD2FD03_9STRA</name>
<evidence type="ECO:0000256" key="1">
    <source>
        <dbReference type="SAM" id="MobiDB-lite"/>
    </source>
</evidence>
<reference evidence="3" key="1">
    <citation type="submission" date="2023-08" db="EMBL/GenBank/DDBJ databases">
        <authorList>
            <person name="Audoor S."/>
            <person name="Bilcke G."/>
        </authorList>
    </citation>
    <scope>NUCLEOTIDE SEQUENCE</scope>
</reference>
<organism evidence="3 4">
    <name type="scientific">Cylindrotheca closterium</name>
    <dbReference type="NCBI Taxonomy" id="2856"/>
    <lineage>
        <taxon>Eukaryota</taxon>
        <taxon>Sar</taxon>
        <taxon>Stramenopiles</taxon>
        <taxon>Ochrophyta</taxon>
        <taxon>Bacillariophyta</taxon>
        <taxon>Bacillariophyceae</taxon>
        <taxon>Bacillariophycidae</taxon>
        <taxon>Bacillariales</taxon>
        <taxon>Bacillariaceae</taxon>
        <taxon>Cylindrotheca</taxon>
    </lineage>
</organism>
<accession>A0AAD2FD03</accession>
<dbReference type="GO" id="GO:0046856">
    <property type="term" value="P:phosphatidylinositol dephosphorylation"/>
    <property type="evidence" value="ECO:0007669"/>
    <property type="project" value="InterPro"/>
</dbReference>
<feature type="compositionally biased region" description="Low complexity" evidence="1">
    <location>
        <begin position="708"/>
        <end position="720"/>
    </location>
</feature>
<dbReference type="PANTHER" id="PTHR11200:SF275">
    <property type="entry name" value="LD06095P"/>
    <property type="match status" value="1"/>
</dbReference>
<feature type="compositionally biased region" description="Basic and acidic residues" evidence="1">
    <location>
        <begin position="1252"/>
        <end position="1262"/>
    </location>
</feature>
<evidence type="ECO:0000259" key="2">
    <source>
        <dbReference type="SMART" id="SM00128"/>
    </source>
</evidence>
<feature type="compositionally biased region" description="Polar residues" evidence="1">
    <location>
        <begin position="1892"/>
        <end position="1903"/>
    </location>
</feature>
<feature type="region of interest" description="Disordered" evidence="1">
    <location>
        <begin position="971"/>
        <end position="1059"/>
    </location>
</feature>
<dbReference type="Gene3D" id="3.60.10.10">
    <property type="entry name" value="Endonuclease/exonuclease/phosphatase"/>
    <property type="match status" value="1"/>
</dbReference>
<dbReference type="InterPro" id="IPR000300">
    <property type="entry name" value="IPPc"/>
</dbReference>
<feature type="region of interest" description="Disordered" evidence="1">
    <location>
        <begin position="1871"/>
        <end position="1903"/>
    </location>
</feature>
<dbReference type="GO" id="GO:0004439">
    <property type="term" value="F:phosphatidylinositol-4,5-bisphosphate 5-phosphatase activity"/>
    <property type="evidence" value="ECO:0007669"/>
    <property type="project" value="TreeGrafter"/>
</dbReference>
<feature type="compositionally biased region" description="Polar residues" evidence="1">
    <location>
        <begin position="119"/>
        <end position="128"/>
    </location>
</feature>
<feature type="compositionally biased region" description="Basic and acidic residues" evidence="1">
    <location>
        <begin position="317"/>
        <end position="328"/>
    </location>
</feature>
<dbReference type="SUPFAM" id="SSF56219">
    <property type="entry name" value="DNase I-like"/>
    <property type="match status" value="1"/>
</dbReference>
<feature type="domain" description="Inositol polyphosphate-related phosphatase" evidence="2">
    <location>
        <begin position="1502"/>
        <end position="1802"/>
    </location>
</feature>
<feature type="compositionally biased region" description="Basic residues" evidence="1">
    <location>
        <begin position="304"/>
        <end position="316"/>
    </location>
</feature>
<feature type="compositionally biased region" description="Acidic residues" evidence="1">
    <location>
        <begin position="971"/>
        <end position="984"/>
    </location>
</feature>
<gene>
    <name evidence="3" type="ORF">CYCCA115_LOCUS2859</name>
</gene>
<comment type="caution">
    <text evidence="3">The sequence shown here is derived from an EMBL/GenBank/DDBJ whole genome shotgun (WGS) entry which is preliminary data.</text>
</comment>
<feature type="compositionally biased region" description="Acidic residues" evidence="1">
    <location>
        <begin position="1000"/>
        <end position="1010"/>
    </location>
</feature>
<dbReference type="PANTHER" id="PTHR11200">
    <property type="entry name" value="INOSITOL 5-PHOSPHATASE"/>
    <property type="match status" value="1"/>
</dbReference>
<evidence type="ECO:0000313" key="4">
    <source>
        <dbReference type="Proteomes" id="UP001295423"/>
    </source>
</evidence>
<feature type="compositionally biased region" description="Polar residues" evidence="1">
    <location>
        <begin position="1169"/>
        <end position="1186"/>
    </location>
</feature>
<dbReference type="Proteomes" id="UP001295423">
    <property type="component" value="Unassembled WGS sequence"/>
</dbReference>
<dbReference type="Pfam" id="PF22669">
    <property type="entry name" value="Exo_endo_phos2"/>
    <property type="match status" value="1"/>
</dbReference>
<dbReference type="SMART" id="SM00128">
    <property type="entry name" value="IPPc"/>
    <property type="match status" value="1"/>
</dbReference>
<feature type="compositionally biased region" description="Acidic residues" evidence="1">
    <location>
        <begin position="1024"/>
        <end position="1038"/>
    </location>
</feature>
<feature type="region of interest" description="Disordered" evidence="1">
    <location>
        <begin position="1109"/>
        <end position="1475"/>
    </location>
</feature>
<feature type="compositionally biased region" description="Acidic residues" evidence="1">
    <location>
        <begin position="1409"/>
        <end position="1442"/>
    </location>
</feature>
<feature type="region of interest" description="Disordered" evidence="1">
    <location>
        <begin position="1"/>
        <end position="609"/>
    </location>
</feature>
<dbReference type="EMBL" id="CAKOGP040000224">
    <property type="protein sequence ID" value="CAJ1932483.1"/>
    <property type="molecule type" value="Genomic_DNA"/>
</dbReference>
<dbReference type="InterPro" id="IPR036691">
    <property type="entry name" value="Endo/exonu/phosph_ase_sf"/>
</dbReference>
<feature type="compositionally biased region" description="Low complexity" evidence="1">
    <location>
        <begin position="60"/>
        <end position="72"/>
    </location>
</feature>
<feature type="compositionally biased region" description="Polar residues" evidence="1">
    <location>
        <begin position="1310"/>
        <end position="1319"/>
    </location>
</feature>
<dbReference type="CDD" id="cd00030">
    <property type="entry name" value="C2"/>
    <property type="match status" value="1"/>
</dbReference>
<feature type="compositionally biased region" description="Gly residues" evidence="1">
    <location>
        <begin position="585"/>
        <end position="594"/>
    </location>
</feature>
<feature type="compositionally biased region" description="Low complexity" evidence="1">
    <location>
        <begin position="1200"/>
        <end position="1218"/>
    </location>
</feature>
<feature type="compositionally biased region" description="Basic and acidic residues" evidence="1">
    <location>
        <begin position="350"/>
        <end position="362"/>
    </location>
</feature>
<feature type="compositionally biased region" description="Pro residues" evidence="1">
    <location>
        <begin position="396"/>
        <end position="405"/>
    </location>
</feature>
<feature type="compositionally biased region" description="Basic and acidic residues" evidence="1">
    <location>
        <begin position="1138"/>
        <end position="1152"/>
    </location>
</feature>
<feature type="compositionally biased region" description="Low complexity" evidence="1">
    <location>
        <begin position="212"/>
        <end position="226"/>
    </location>
</feature>
<feature type="compositionally biased region" description="Basic and acidic residues" evidence="1">
    <location>
        <begin position="1385"/>
        <end position="1404"/>
    </location>
</feature>
<feature type="compositionally biased region" description="Low complexity" evidence="1">
    <location>
        <begin position="141"/>
        <end position="151"/>
    </location>
</feature>
<feature type="compositionally biased region" description="Polar residues" evidence="1">
    <location>
        <begin position="756"/>
        <end position="765"/>
    </location>
</feature>
<feature type="compositionally biased region" description="Polar residues" evidence="1">
    <location>
        <begin position="1231"/>
        <end position="1241"/>
    </location>
</feature>
<feature type="compositionally biased region" description="Polar residues" evidence="1">
    <location>
        <begin position="1124"/>
        <end position="1137"/>
    </location>
</feature>
<sequence length="2076" mass="224945">MPPKKRGLTPPRNAAKKPVRTLDSSKPASMRGNKKNVTNIRSLSPGRNYSGTKPSTIRQGSSASIASSDDSAGSGGPLWKMPRPRRGGSEPAPAIPHPQKKAKRYNSTPSTTVKPSSVNWQRNAPTSKSESDKRTAGRGRSSVIIDISSSEEGSDSDDSSIEILVPPKPQSSRVTATRPPAARSSDKRKSMPSQNDTMNDRKAAQKPQRAVSPSSPKSTSGRSGRSVQGRNTNVTRPLKRLHSLNEAATASTTPSDRSRSTTAGDRSRARSHSPVLINEKPKRGASKKQSPTVSPVVDITSPNKQKKSAAAKLKKKLSPEGAKKEHIRPISPVQTKSNTSPLPPTLSPPFKDKRAVAHDRRQSTAVDGRAARDKSPVRNQLPGRRVASMATEEHPPVPPSRPSNPAPSRNAPAVPPGVGFANNGPTMGPPQVGRVDPRRQTVSTADGRPVRERSPNRNRIPGRRVASVATDETHDPNVPQASQLNLGGGLGGDRPASGSRMPGRRVASMAADARPPPIRRPTGTDDMQLPKRRSMATEDIPRGRPPSVRMGGSRNGRSPPPRSVSAKSPTRPSSGRSPPPRSSSGRGGGRGRGGQSKQREFESIGEMPASLKNRYGAQLGRFASSGGRAAGGRGGRSVFSGRVTADGRKVPLAPPPNKNKIVLGQGGAPVSASGRAPMGPGRGRGRQAQSTRAANPVPMGRKKKRDSGSSSAFGSSSSNGLDFSDRSSGTRTRVGLDASDRSSGTRTRAGLDASDRSSGTRSATSVPRPGSPMGDPNHVPKKKIYTKIRPDEPFMFPIDDVQDIVHDIVQPGGSVRILICSANLGNAQPDELSLNEWIPVNGNMSHVLTNPRRYPVMLNFPSEDKDDGNIGFTDRAVYTTARSRQSDLFAISEDIDGLGLDEDSENFSLPAMSQSQAFVSQMTVETVDEEADDDDQSVIYEDTLDVTRGLRKLSEKKPEIEPEIVVEEPEVSEVSYEAEPEVVESLEPSKAIEETKLNEETEAIEPEDVAVPDTVESSTKTDVIEEAEVTETETEDNIDPLINSQRSVNSDGIAMPRRYTASSKKLDSIRQRIEDSIKKSQTDGFAFGDAFHERQRILAEAEKLKNQEARENLHLGSMAPDKASTISETFLVQQTATKTEEREKQKATKDMTSRGSIGPSGRRKKKSADQGSSSLSPQTPQKNNIYLQAMPAAINVSPKSPSQSEENASSSQISIAESDGNGSRLAEGTESLDTTAASDAVTNPELDNAKSAVDDDLNRNAEDSTPASDSKEVRKNKVKPLNAVAQSQEKESDSVAGLEPSSVKEDPKNNSEVVESKSNGAFDAVGEVDDLENEGSHNDGDVQGGAIDYWENNDETVEPEPYYEEGPEGHFEIIVIGMQEATFDPNKDPDAKEPEKVGSERSSRTVEGSDSEGSDDDVGEDEGSEDDGNEDGEDDEADDSDDEGRNGSSEEDIDDAPQSSTSLAGSEKDEASAKKSKLLSIAKKAGKGAMKAGKGALGKGAKKLKAARKTSKAVKTLMSARNHTKRELPFLRQETSPSEDGAMAKWEDTDVLHFLFEGQLPSYDRALSYQLGEMRLMVYYLKTSVKLDVLSVKAKPTGKANLANKGGIVTEVAVNGATRLCFSSAHLEAHEGEHKFEKRCKSFERIFNAAHSSVTALNFDPTMASHYSFFMGDLNFRTKLPHLEPGSDEHIQASHALTAARNWSVLNRHDELSNALLDNKCLAGWKTPYCNFDPTFKVARQDGYAYNVLRSPSYTDRILYKAIDQLEDSLEVSLYEPITHFTSSDHKPVRGAFEIQLNEKLDLKPRQPTLKKERLHILFTSIELSLYSAKYKQKTKPKSDDEVVKPNPFVSFISTPRDALELDASSRKRSAWKSFGQKKSFPRTKPGRTKSDVGSSKFNPLSTQWPGTSVMESTFNPTWKNDEIHFELGMKNKTNNRPLDLSGALMHVSVFDQRDSNLKPLGSFTLNLASLIKVTKEPDKSRRGGPMGGARPGRGGMGAPAQSFRGKLSKQPSRRLSGLLDSLADELEDNQEAQRLKQLKITTLKFDEALVESGVQTGDIKCTVDAWWMHDAEEEE</sequence>
<feature type="compositionally biased region" description="Acidic residues" evidence="1">
    <location>
        <begin position="1351"/>
        <end position="1366"/>
    </location>
</feature>
<protein>
    <recommendedName>
        <fullName evidence="2">Inositol polyphosphate-related phosphatase domain-containing protein</fullName>
    </recommendedName>
</protein>
<dbReference type="InterPro" id="IPR046985">
    <property type="entry name" value="IP5"/>
</dbReference>
<proteinExistence type="predicted"/>
<evidence type="ECO:0000313" key="3">
    <source>
        <dbReference type="EMBL" id="CAJ1932483.1"/>
    </source>
</evidence>
<feature type="compositionally biased region" description="Low complexity" evidence="1">
    <location>
        <begin position="247"/>
        <end position="263"/>
    </location>
</feature>